<reference evidence="7" key="1">
    <citation type="journal article" date="2021" name="Front. Plant Sci.">
        <title>Chromosome-Scale Genome Assembly for Chinese Sour Jujube and Insights Into Its Genome Evolution and Domestication Signature.</title>
        <authorList>
            <person name="Shen L.-Y."/>
            <person name="Luo H."/>
            <person name="Wang X.-L."/>
            <person name="Wang X.-M."/>
            <person name="Qiu X.-J."/>
            <person name="Liu H."/>
            <person name="Zhou S.-S."/>
            <person name="Jia K.-H."/>
            <person name="Nie S."/>
            <person name="Bao Y.-T."/>
            <person name="Zhang R.-G."/>
            <person name="Yun Q.-Z."/>
            <person name="Chai Y.-H."/>
            <person name="Lu J.-Y."/>
            <person name="Li Y."/>
            <person name="Zhao S.-W."/>
            <person name="Mao J.-F."/>
            <person name="Jia S.-G."/>
            <person name="Mao Y.-M."/>
        </authorList>
    </citation>
    <scope>NUCLEOTIDE SEQUENCE</scope>
    <source>
        <strain evidence="7">AT0</strain>
        <tissue evidence="7">Leaf</tissue>
    </source>
</reference>
<keyword evidence="4" id="KW-0804">Transcription</keyword>
<dbReference type="Pfam" id="PF00847">
    <property type="entry name" value="AP2"/>
    <property type="match status" value="1"/>
</dbReference>
<evidence type="ECO:0000313" key="7">
    <source>
        <dbReference type="EMBL" id="KAH7528756.1"/>
    </source>
</evidence>
<dbReference type="EMBL" id="JAEACU010000005">
    <property type="protein sequence ID" value="KAH7528756.1"/>
    <property type="molecule type" value="Genomic_DNA"/>
</dbReference>
<comment type="subcellular location">
    <subcellularLocation>
        <location evidence="1">Nucleus</location>
    </subcellularLocation>
</comment>
<keyword evidence="3" id="KW-0238">DNA-binding</keyword>
<dbReference type="CDD" id="cd00018">
    <property type="entry name" value="AP2"/>
    <property type="match status" value="1"/>
</dbReference>
<dbReference type="GO" id="GO:0003700">
    <property type="term" value="F:DNA-binding transcription factor activity"/>
    <property type="evidence" value="ECO:0007669"/>
    <property type="project" value="InterPro"/>
</dbReference>
<dbReference type="AlphaFoldDB" id="A0A978VEG7"/>
<keyword evidence="2" id="KW-0805">Transcription regulation</keyword>
<dbReference type="InterPro" id="IPR050913">
    <property type="entry name" value="AP2/ERF_ERF"/>
</dbReference>
<comment type="caution">
    <text evidence="7">The sequence shown here is derived from an EMBL/GenBank/DDBJ whole genome shotgun (WGS) entry which is preliminary data.</text>
</comment>
<dbReference type="PROSITE" id="PS51032">
    <property type="entry name" value="AP2_ERF"/>
    <property type="match status" value="1"/>
</dbReference>
<evidence type="ECO:0000256" key="1">
    <source>
        <dbReference type="ARBA" id="ARBA00004123"/>
    </source>
</evidence>
<name>A0A978VEG7_ZIZJJ</name>
<organism evidence="7 8">
    <name type="scientific">Ziziphus jujuba var. spinosa</name>
    <dbReference type="NCBI Taxonomy" id="714518"/>
    <lineage>
        <taxon>Eukaryota</taxon>
        <taxon>Viridiplantae</taxon>
        <taxon>Streptophyta</taxon>
        <taxon>Embryophyta</taxon>
        <taxon>Tracheophyta</taxon>
        <taxon>Spermatophyta</taxon>
        <taxon>Magnoliopsida</taxon>
        <taxon>eudicotyledons</taxon>
        <taxon>Gunneridae</taxon>
        <taxon>Pentapetalae</taxon>
        <taxon>rosids</taxon>
        <taxon>fabids</taxon>
        <taxon>Rosales</taxon>
        <taxon>Rhamnaceae</taxon>
        <taxon>Paliureae</taxon>
        <taxon>Ziziphus</taxon>
    </lineage>
</organism>
<dbReference type="InterPro" id="IPR001471">
    <property type="entry name" value="AP2/ERF_dom"/>
</dbReference>
<dbReference type="Gene3D" id="3.30.730.10">
    <property type="entry name" value="AP2/ERF domain"/>
    <property type="match status" value="1"/>
</dbReference>
<evidence type="ECO:0000256" key="2">
    <source>
        <dbReference type="ARBA" id="ARBA00023015"/>
    </source>
</evidence>
<dbReference type="SUPFAM" id="SSF54171">
    <property type="entry name" value="DNA-binding domain"/>
    <property type="match status" value="1"/>
</dbReference>
<dbReference type="Proteomes" id="UP000813462">
    <property type="component" value="Unassembled WGS sequence"/>
</dbReference>
<dbReference type="GO" id="GO:0005634">
    <property type="term" value="C:nucleus"/>
    <property type="evidence" value="ECO:0007669"/>
    <property type="project" value="UniProtKB-SubCell"/>
</dbReference>
<evidence type="ECO:0000259" key="6">
    <source>
        <dbReference type="PROSITE" id="PS51032"/>
    </source>
</evidence>
<evidence type="ECO:0000313" key="8">
    <source>
        <dbReference type="Proteomes" id="UP000813462"/>
    </source>
</evidence>
<dbReference type="GO" id="GO:0003677">
    <property type="term" value="F:DNA binding"/>
    <property type="evidence" value="ECO:0007669"/>
    <property type="project" value="UniProtKB-KW"/>
</dbReference>
<feature type="domain" description="AP2/ERF" evidence="6">
    <location>
        <begin position="182"/>
        <end position="243"/>
    </location>
</feature>
<protein>
    <recommendedName>
        <fullName evidence="6">AP2/ERF domain-containing protein</fullName>
    </recommendedName>
</protein>
<dbReference type="PANTHER" id="PTHR31194:SF187">
    <property type="entry name" value="ETHYLENE-RESPONSIVE TRANSCRIPTION FACTOR ERF118-LIKE"/>
    <property type="match status" value="1"/>
</dbReference>
<keyword evidence="5" id="KW-0539">Nucleus</keyword>
<gene>
    <name evidence="7" type="ORF">FEM48_Zijuj05G0106000</name>
</gene>
<proteinExistence type="predicted"/>
<evidence type="ECO:0000256" key="3">
    <source>
        <dbReference type="ARBA" id="ARBA00023125"/>
    </source>
</evidence>
<dbReference type="InterPro" id="IPR016177">
    <property type="entry name" value="DNA-bd_dom_sf"/>
</dbReference>
<dbReference type="SMART" id="SM00380">
    <property type="entry name" value="AP2"/>
    <property type="match status" value="1"/>
</dbReference>
<accession>A0A978VEG7</accession>
<dbReference type="InterPro" id="IPR036955">
    <property type="entry name" value="AP2/ERF_dom_sf"/>
</dbReference>
<evidence type="ECO:0000256" key="4">
    <source>
        <dbReference type="ARBA" id="ARBA00023163"/>
    </source>
</evidence>
<dbReference type="PANTHER" id="PTHR31194">
    <property type="entry name" value="SHN SHINE , DNA BINDING / TRANSCRIPTION FACTOR"/>
    <property type="match status" value="1"/>
</dbReference>
<evidence type="ECO:0000256" key="5">
    <source>
        <dbReference type="ARBA" id="ARBA00023242"/>
    </source>
</evidence>
<sequence>MSSGFDLLTGAPKQLWVSYRSLFSLAFDTLFLLSTFCMQSWSDSQTHKQTCQALSMPLKSKRGFKVKMPGLKNQLSIQDMYCNKGNSKKPIKAAHSNSMKRIRIIYNDPYATDSSSEDDEKQDVSRYRFVRSKRFVSEILIPGSPFESCPASVPHINNSDGVKIGTNTKFDESKKLRKSSSMYKGVRRRKWGKYAAEIRDPIRGVRLWLGTYNTAEEAAFAYQKKKSEFDAVQLFEKEKSGFEILKTAEKAKSESDQVMEVIDSDCESMHLQEQSKCSSEDSAGATVSLKETENVFSLPSPSSVLDISSAAPHGSKREMSIKKECNVEFDPAEGGYMEPFNGEEQSIPDLLEEPVALTLSSHELNFGFGENALFEINFDKIFDDIDTIADYPLCNEENVEAVNLPSLDFDFGKQSLAWLDESLNVTLP</sequence>
<dbReference type="PRINTS" id="PR00367">
    <property type="entry name" value="ETHRSPELEMNT"/>
</dbReference>